<evidence type="ECO:0000313" key="3">
    <source>
        <dbReference type="Proteomes" id="UP000593626"/>
    </source>
</evidence>
<dbReference type="AlphaFoldDB" id="A0A7S8C9I5"/>
<keyword evidence="1" id="KW-0472">Membrane</keyword>
<evidence type="ECO:0000313" key="2">
    <source>
        <dbReference type="EMBL" id="QPC45900.1"/>
    </source>
</evidence>
<organism evidence="2 3">
    <name type="scientific">Mangrovibacillus cuniculi</name>
    <dbReference type="NCBI Taxonomy" id="2593652"/>
    <lineage>
        <taxon>Bacteria</taxon>
        <taxon>Bacillati</taxon>
        <taxon>Bacillota</taxon>
        <taxon>Bacilli</taxon>
        <taxon>Bacillales</taxon>
        <taxon>Bacillaceae</taxon>
        <taxon>Mangrovibacillus</taxon>
    </lineage>
</organism>
<keyword evidence="1" id="KW-1133">Transmembrane helix</keyword>
<sequence>MKYVFNMYYLMIAIVAVVLVSEFLLKGVYSAIASWLVVALFFFGTLMFINAKFYLKKSDSN</sequence>
<protein>
    <submittedName>
        <fullName evidence="2">Uncharacterized protein</fullName>
    </submittedName>
</protein>
<name>A0A7S8C9I5_9BACI</name>
<dbReference type="RefSeq" id="WP_239674582.1">
    <property type="nucleotide sequence ID" value="NZ_CP049742.1"/>
</dbReference>
<reference evidence="2 3" key="1">
    <citation type="submission" date="2019-07" db="EMBL/GenBank/DDBJ databases">
        <title>Genome sequence of 2 isolates from Red Sea Mangroves.</title>
        <authorList>
            <person name="Sefrji F."/>
            <person name="Michoud G."/>
            <person name="Merlino G."/>
            <person name="Daffonchio D."/>
        </authorList>
    </citation>
    <scope>NUCLEOTIDE SEQUENCE [LARGE SCALE GENOMIC DNA]</scope>
    <source>
        <strain evidence="2 3">R1DC41</strain>
    </source>
</reference>
<accession>A0A7S8C9I5</accession>
<evidence type="ECO:0000256" key="1">
    <source>
        <dbReference type="SAM" id="Phobius"/>
    </source>
</evidence>
<feature type="transmembrane region" description="Helical" evidence="1">
    <location>
        <begin position="31"/>
        <end position="55"/>
    </location>
</feature>
<dbReference type="Proteomes" id="UP000593626">
    <property type="component" value="Chromosome"/>
</dbReference>
<dbReference type="KEGG" id="mcui:G8O30_02480"/>
<gene>
    <name evidence="2" type="ORF">G8O30_02480</name>
</gene>
<feature type="transmembrane region" description="Helical" evidence="1">
    <location>
        <begin position="7"/>
        <end position="25"/>
    </location>
</feature>
<keyword evidence="1" id="KW-0812">Transmembrane</keyword>
<keyword evidence="3" id="KW-1185">Reference proteome</keyword>
<dbReference type="EMBL" id="CP049742">
    <property type="protein sequence ID" value="QPC45900.1"/>
    <property type="molecule type" value="Genomic_DNA"/>
</dbReference>
<proteinExistence type="predicted"/>